<dbReference type="InterPro" id="IPR018247">
    <property type="entry name" value="EF_Hand_1_Ca_BS"/>
</dbReference>
<dbReference type="PROSITE" id="PS50222">
    <property type="entry name" value="EF_HAND_2"/>
    <property type="match status" value="3"/>
</dbReference>
<feature type="domain" description="EF-hand" evidence="5">
    <location>
        <begin position="195"/>
        <end position="230"/>
    </location>
</feature>
<dbReference type="SMART" id="SM00054">
    <property type="entry name" value="EFh"/>
    <property type="match status" value="3"/>
</dbReference>
<feature type="chain" id="PRO_5045413570" evidence="4">
    <location>
        <begin position="22"/>
        <end position="252"/>
    </location>
</feature>
<evidence type="ECO:0000256" key="2">
    <source>
        <dbReference type="ARBA" id="ARBA00022737"/>
    </source>
</evidence>
<dbReference type="PANTHER" id="PTHR10827">
    <property type="entry name" value="RETICULOCALBIN"/>
    <property type="match status" value="1"/>
</dbReference>
<protein>
    <submittedName>
        <fullName evidence="6">EF-hand domain-containing protein</fullName>
    </submittedName>
</protein>
<feature type="domain" description="EF-hand" evidence="5">
    <location>
        <begin position="108"/>
        <end position="143"/>
    </location>
</feature>
<organism evidence="6 7">
    <name type="scientific">Sphingomonas oligophenolica</name>
    <dbReference type="NCBI Taxonomy" id="301154"/>
    <lineage>
        <taxon>Bacteria</taxon>
        <taxon>Pseudomonadati</taxon>
        <taxon>Pseudomonadota</taxon>
        <taxon>Alphaproteobacteria</taxon>
        <taxon>Sphingomonadales</taxon>
        <taxon>Sphingomonadaceae</taxon>
        <taxon>Sphingomonas</taxon>
    </lineage>
</organism>
<keyword evidence="7" id="KW-1185">Reference proteome</keyword>
<keyword evidence="2" id="KW-0677">Repeat</keyword>
<feature type="domain" description="EF-hand" evidence="5">
    <location>
        <begin position="56"/>
        <end position="91"/>
    </location>
</feature>
<evidence type="ECO:0000313" key="6">
    <source>
        <dbReference type="EMBL" id="MEN2789195.1"/>
    </source>
</evidence>
<dbReference type="Pfam" id="PF13499">
    <property type="entry name" value="EF-hand_7"/>
    <property type="match status" value="1"/>
</dbReference>
<accession>A0ABU9Y062</accession>
<dbReference type="EMBL" id="JBDIME010000003">
    <property type="protein sequence ID" value="MEN2789195.1"/>
    <property type="molecule type" value="Genomic_DNA"/>
</dbReference>
<comment type="caution">
    <text evidence="6">The sequence shown here is derived from an EMBL/GenBank/DDBJ whole genome shotgun (WGS) entry which is preliminary data.</text>
</comment>
<keyword evidence="4" id="KW-0732">Signal</keyword>
<reference evidence="6 7" key="1">
    <citation type="submission" date="2024-05" db="EMBL/GenBank/DDBJ databases">
        <authorList>
            <person name="Liu Q."/>
            <person name="Xin Y.-H."/>
        </authorList>
    </citation>
    <scope>NUCLEOTIDE SEQUENCE [LARGE SCALE GENOMIC DNA]</scope>
    <source>
        <strain evidence="6 7">CGMCC 1.10181</strain>
    </source>
</reference>
<dbReference type="SUPFAM" id="SSF47473">
    <property type="entry name" value="EF-hand"/>
    <property type="match status" value="1"/>
</dbReference>
<feature type="compositionally biased region" description="Basic and acidic residues" evidence="3">
    <location>
        <begin position="229"/>
        <end position="239"/>
    </location>
</feature>
<feature type="signal peptide" evidence="4">
    <location>
        <begin position="1"/>
        <end position="21"/>
    </location>
</feature>
<dbReference type="Pfam" id="PF13202">
    <property type="entry name" value="EF-hand_5"/>
    <property type="match status" value="4"/>
</dbReference>
<name>A0ABU9Y062_9SPHN</name>
<proteinExistence type="predicted"/>
<dbReference type="InterPro" id="IPR002048">
    <property type="entry name" value="EF_hand_dom"/>
</dbReference>
<dbReference type="InterPro" id="IPR011992">
    <property type="entry name" value="EF-hand-dom_pair"/>
</dbReference>
<dbReference type="Gene3D" id="1.10.238.10">
    <property type="entry name" value="EF-hand"/>
    <property type="match status" value="3"/>
</dbReference>
<keyword evidence="1" id="KW-0479">Metal-binding</keyword>
<dbReference type="PANTHER" id="PTHR10827:SF98">
    <property type="entry name" value="45 KDA CALCIUM-BINDING PROTEIN"/>
    <property type="match status" value="1"/>
</dbReference>
<evidence type="ECO:0000259" key="5">
    <source>
        <dbReference type="PROSITE" id="PS50222"/>
    </source>
</evidence>
<dbReference type="PROSITE" id="PS00018">
    <property type="entry name" value="EF_HAND_1"/>
    <property type="match status" value="3"/>
</dbReference>
<gene>
    <name evidence="6" type="ORF">ABC974_06130</name>
</gene>
<dbReference type="Proteomes" id="UP001419910">
    <property type="component" value="Unassembled WGS sequence"/>
</dbReference>
<feature type="region of interest" description="Disordered" evidence="3">
    <location>
        <begin position="229"/>
        <end position="252"/>
    </location>
</feature>
<evidence type="ECO:0000256" key="3">
    <source>
        <dbReference type="SAM" id="MobiDB-lite"/>
    </source>
</evidence>
<evidence type="ECO:0000313" key="7">
    <source>
        <dbReference type="Proteomes" id="UP001419910"/>
    </source>
</evidence>
<evidence type="ECO:0000256" key="1">
    <source>
        <dbReference type="ARBA" id="ARBA00022723"/>
    </source>
</evidence>
<evidence type="ECO:0000256" key="4">
    <source>
        <dbReference type="SAM" id="SignalP"/>
    </source>
</evidence>
<feature type="region of interest" description="Disordered" evidence="3">
    <location>
        <begin position="22"/>
        <end position="42"/>
    </location>
</feature>
<sequence length="252" mass="26346">MKKLFFAAALAGTMLGGAAMAGQSAPADQAPGHGGHGRGMMMRADTNGDGMISRAEFMAQADARFARMDKNGDGVITADEMGRMAGRGPGGGLMAADTNHDGKISRAEFAAQAAAHFAKLDANGDGQISGEEMKAMMERMHEGMGGRHGPGGAGGPDGAMMPPPPAGPMGGPGHHGARMLERLDTNHDGRISRDEMRAEMDRHFDKLDANHDGFIDKAEMEAAHDHMKQHMGKRMRDMPGADDAPPPPPPGS</sequence>
<dbReference type="RefSeq" id="WP_343891849.1">
    <property type="nucleotide sequence ID" value="NZ_BAAAEH010000047.1"/>
</dbReference>